<sequence length="153" mass="17760">MKVYSFEAEILKHDDMDAAYITFPYDVQKEFGAKGQVKIKAIFDGEVEYRGSLAKMGLDHHCLGITKKVREQLGKRPGDRIQVRLNKDEEARIVEIPADLQEELQAHKLEQAFLKLSYTKQKEMVESIGHAKKAETRLRRISNFINNLRRDEK</sequence>
<protein>
    <submittedName>
        <fullName evidence="1">Bifunctional DNA-binding transcriptional regulator/antitoxin component of YhaV-PrlF toxin-antitoxin module</fullName>
    </submittedName>
</protein>
<name>A0ABS4ITU6_9BACL</name>
<evidence type="ECO:0000313" key="1">
    <source>
        <dbReference type="EMBL" id="MBP1990999.1"/>
    </source>
</evidence>
<keyword evidence="2" id="KW-1185">Reference proteome</keyword>
<dbReference type="Gene3D" id="2.40.30.100">
    <property type="entry name" value="AF2212/PG0164-like"/>
    <property type="match status" value="1"/>
</dbReference>
<comment type="caution">
    <text evidence="1">The sequence shown here is derived from an EMBL/GenBank/DDBJ whole genome shotgun (WGS) entry which is preliminary data.</text>
</comment>
<dbReference type="InterPro" id="IPR037079">
    <property type="entry name" value="AF2212/PG0164-like_sf"/>
</dbReference>
<dbReference type="GO" id="GO:0003677">
    <property type="term" value="F:DNA binding"/>
    <property type="evidence" value="ECO:0007669"/>
    <property type="project" value="UniProtKB-KW"/>
</dbReference>
<dbReference type="Proteomes" id="UP001519287">
    <property type="component" value="Unassembled WGS sequence"/>
</dbReference>
<dbReference type="EMBL" id="JAGGLB010000007">
    <property type="protein sequence ID" value="MBP1990999.1"/>
    <property type="molecule type" value="Genomic_DNA"/>
</dbReference>
<dbReference type="Pfam" id="PF13376">
    <property type="entry name" value="OmdA"/>
    <property type="match status" value="1"/>
</dbReference>
<dbReference type="SUPFAM" id="SSF141694">
    <property type="entry name" value="AF2212/PG0164-like"/>
    <property type="match status" value="1"/>
</dbReference>
<dbReference type="Pfam" id="PF08922">
    <property type="entry name" value="DUF1905"/>
    <property type="match status" value="1"/>
</dbReference>
<accession>A0ABS4ITU6</accession>
<organism evidence="1 2">
    <name type="scientific">Paenibacillus eucommiae</name>
    <dbReference type="NCBI Taxonomy" id="1355755"/>
    <lineage>
        <taxon>Bacteria</taxon>
        <taxon>Bacillati</taxon>
        <taxon>Bacillota</taxon>
        <taxon>Bacilli</taxon>
        <taxon>Bacillales</taxon>
        <taxon>Paenibacillaceae</taxon>
        <taxon>Paenibacillus</taxon>
    </lineage>
</organism>
<dbReference type="InterPro" id="IPR015018">
    <property type="entry name" value="DUF1905"/>
</dbReference>
<keyword evidence="1" id="KW-0238">DNA-binding</keyword>
<gene>
    <name evidence="1" type="ORF">J2Z66_002606</name>
</gene>
<reference evidence="1 2" key="1">
    <citation type="submission" date="2021-03" db="EMBL/GenBank/DDBJ databases">
        <title>Genomic Encyclopedia of Type Strains, Phase IV (KMG-IV): sequencing the most valuable type-strain genomes for metagenomic binning, comparative biology and taxonomic classification.</title>
        <authorList>
            <person name="Goeker M."/>
        </authorList>
    </citation>
    <scope>NUCLEOTIDE SEQUENCE [LARGE SCALE GENOMIC DNA]</scope>
    <source>
        <strain evidence="1 2">DSM 26048</strain>
    </source>
</reference>
<evidence type="ECO:0000313" key="2">
    <source>
        <dbReference type="Proteomes" id="UP001519287"/>
    </source>
</evidence>
<proteinExistence type="predicted"/>
<dbReference type="RefSeq" id="WP_209971751.1">
    <property type="nucleotide sequence ID" value="NZ_JAGGLB010000007.1"/>
</dbReference>